<organism evidence="2 3">
    <name type="scientific">Gracilimonas sediminicola</name>
    <dbReference type="NCBI Taxonomy" id="2952158"/>
    <lineage>
        <taxon>Bacteria</taxon>
        <taxon>Pseudomonadati</taxon>
        <taxon>Balneolota</taxon>
        <taxon>Balneolia</taxon>
        <taxon>Balneolales</taxon>
        <taxon>Balneolaceae</taxon>
        <taxon>Gracilimonas</taxon>
    </lineage>
</organism>
<dbReference type="GO" id="GO:0003700">
    <property type="term" value="F:DNA-binding transcription factor activity"/>
    <property type="evidence" value="ECO:0007669"/>
    <property type="project" value="InterPro"/>
</dbReference>
<feature type="domain" description="HTH arsR-type" evidence="1">
    <location>
        <begin position="1"/>
        <end position="95"/>
    </location>
</feature>
<name>A0A9X2L301_9BACT</name>
<dbReference type="Pfam" id="PF01022">
    <property type="entry name" value="HTH_5"/>
    <property type="match status" value="1"/>
</dbReference>
<dbReference type="SMART" id="SM00418">
    <property type="entry name" value="HTH_ARSR"/>
    <property type="match status" value="1"/>
</dbReference>
<dbReference type="InterPro" id="IPR011991">
    <property type="entry name" value="ArsR-like_HTH"/>
</dbReference>
<dbReference type="NCBIfam" id="NF033788">
    <property type="entry name" value="HTH_metalloreg"/>
    <property type="match status" value="1"/>
</dbReference>
<dbReference type="CDD" id="cd00090">
    <property type="entry name" value="HTH_ARSR"/>
    <property type="match status" value="1"/>
</dbReference>
<dbReference type="SUPFAM" id="SSF46785">
    <property type="entry name" value="Winged helix' DNA-binding domain"/>
    <property type="match status" value="1"/>
</dbReference>
<dbReference type="Gene3D" id="1.10.10.10">
    <property type="entry name" value="Winged helix-like DNA-binding domain superfamily/Winged helix DNA-binding domain"/>
    <property type="match status" value="1"/>
</dbReference>
<dbReference type="InterPro" id="IPR001845">
    <property type="entry name" value="HTH_ArsR_DNA-bd_dom"/>
</dbReference>
<gene>
    <name evidence="2" type="ORF">NM125_07285</name>
</gene>
<dbReference type="AlphaFoldDB" id="A0A9X2L301"/>
<comment type="caution">
    <text evidence="2">The sequence shown here is derived from an EMBL/GenBank/DDBJ whole genome shotgun (WGS) entry which is preliminary data.</text>
</comment>
<protein>
    <submittedName>
        <fullName evidence="2">Metalloregulator ArsR/SmtB family transcription factor</fullName>
    </submittedName>
</protein>
<dbReference type="Proteomes" id="UP001139125">
    <property type="component" value="Unassembled WGS sequence"/>
</dbReference>
<accession>A0A9X2L301</accession>
<dbReference type="PANTHER" id="PTHR38600:SF1">
    <property type="entry name" value="TRANSCRIPTIONAL REGULATORY PROTEIN"/>
    <property type="match status" value="1"/>
</dbReference>
<evidence type="ECO:0000313" key="2">
    <source>
        <dbReference type="EMBL" id="MCP9291383.1"/>
    </source>
</evidence>
<dbReference type="RefSeq" id="WP_255134250.1">
    <property type="nucleotide sequence ID" value="NZ_JANDBC010000001.1"/>
</dbReference>
<dbReference type="PROSITE" id="PS50987">
    <property type="entry name" value="HTH_ARSR_2"/>
    <property type="match status" value="1"/>
</dbReference>
<evidence type="ECO:0000259" key="1">
    <source>
        <dbReference type="PROSITE" id="PS50987"/>
    </source>
</evidence>
<keyword evidence="3" id="KW-1185">Reference proteome</keyword>
<proteinExistence type="predicted"/>
<dbReference type="PANTHER" id="PTHR38600">
    <property type="entry name" value="TRANSCRIPTIONAL REGULATORY PROTEIN"/>
    <property type="match status" value="1"/>
</dbReference>
<sequence>MGILMNIPDLDVFQVIADPSRRKILEMLTRETHTINSLAENFEVSRPAISKHVNILHDNGFITITNKGRERHCSLHTDGFLEVQRWLSFFTDFWRKKISDS</sequence>
<dbReference type="InterPro" id="IPR036390">
    <property type="entry name" value="WH_DNA-bd_sf"/>
</dbReference>
<evidence type="ECO:0000313" key="3">
    <source>
        <dbReference type="Proteomes" id="UP001139125"/>
    </source>
</evidence>
<dbReference type="EMBL" id="JANDBC010000001">
    <property type="protein sequence ID" value="MCP9291383.1"/>
    <property type="molecule type" value="Genomic_DNA"/>
</dbReference>
<dbReference type="InterPro" id="IPR036388">
    <property type="entry name" value="WH-like_DNA-bd_sf"/>
</dbReference>
<dbReference type="PRINTS" id="PR00778">
    <property type="entry name" value="HTHARSR"/>
</dbReference>
<reference evidence="2" key="1">
    <citation type="submission" date="2022-06" db="EMBL/GenBank/DDBJ databases">
        <title>Gracilimonas sp. CAU 1638 isolated from sea sediment.</title>
        <authorList>
            <person name="Kim W."/>
        </authorList>
    </citation>
    <scope>NUCLEOTIDE SEQUENCE</scope>
    <source>
        <strain evidence="2">CAU 1638</strain>
    </source>
</reference>